<gene>
    <name evidence="2" type="ORF">C8D82_10763</name>
</gene>
<evidence type="ECO:0000313" key="3">
    <source>
        <dbReference type="Proteomes" id="UP000245959"/>
    </source>
</evidence>
<dbReference type="Pfam" id="PF03659">
    <property type="entry name" value="Glyco_hydro_71"/>
    <property type="match status" value="1"/>
</dbReference>
<dbReference type="Proteomes" id="UP000245959">
    <property type="component" value="Unassembled WGS sequence"/>
</dbReference>
<sequence>MQFKQLSCLLAGIAASAGIAGAPAPEKDFRLPEETFFRQNTDFRDNRRVFAWYMVCIGPYNGGWDAPVEEYKKQIRMAQSMGIDGFGLDVMRPNRQYKEAIAKIFQAARELDSGFKLFFKFDYGSRDYEEQVADMVALLKQYGQDKCYEQYQGKPLAGYYGVDLVIEENPSKSVKWWRDKVAPALKAANLDIFFVPTTFVQARKGGRQEAVDASVAEWGDLAQGMSIWQIQTSPFGGGLQLLERQAQAQHKAGKAWMTTVSFHYWWGSNRSVPTSWLWMPGRPLKPEFAKNGTYYEHGGGKGLELQWRSVMEVQKPEWVMLLTWNDYNESYIEPVDDYKNYPNGTSDAPRGWYKPMAGLGELNRYFIQHYKTGVQPEITADSLFWCYRTSSQKLAASADPDRPPVKIGNGPVGDDLYLTTALTAPAELRVNSGGRETRHSVPAGIGQTVVPFQPGRQQFSLWRDGKKLVEAEGEPVVDAIEFYCYWPTTGYATAGR</sequence>
<organism evidence="2 3">
    <name type="scientific">Victivallis vadensis</name>
    <dbReference type="NCBI Taxonomy" id="172901"/>
    <lineage>
        <taxon>Bacteria</taxon>
        <taxon>Pseudomonadati</taxon>
        <taxon>Lentisphaerota</taxon>
        <taxon>Lentisphaeria</taxon>
        <taxon>Victivallales</taxon>
        <taxon>Victivallaceae</taxon>
        <taxon>Victivallis</taxon>
    </lineage>
</organism>
<comment type="caution">
    <text evidence="2">The sequence shown here is derived from an EMBL/GenBank/DDBJ whole genome shotgun (WGS) entry which is preliminary data.</text>
</comment>
<proteinExistence type="predicted"/>
<dbReference type="Gene3D" id="3.20.20.80">
    <property type="entry name" value="Glycosidases"/>
    <property type="match status" value="1"/>
</dbReference>
<evidence type="ECO:0000256" key="1">
    <source>
        <dbReference type="SAM" id="SignalP"/>
    </source>
</evidence>
<dbReference type="GeneID" id="78294621"/>
<dbReference type="EMBL" id="QEKH01000007">
    <property type="protein sequence ID" value="PVY44308.1"/>
    <property type="molecule type" value="Genomic_DNA"/>
</dbReference>
<keyword evidence="2" id="KW-0378">Hydrolase</keyword>
<evidence type="ECO:0000313" key="2">
    <source>
        <dbReference type="EMBL" id="PVY44308.1"/>
    </source>
</evidence>
<reference evidence="2 3" key="1">
    <citation type="submission" date="2018-04" db="EMBL/GenBank/DDBJ databases">
        <title>Genomic Encyclopedia of Type Strains, Phase IV (KMG-IV): sequencing the most valuable type-strain genomes for metagenomic binning, comparative biology and taxonomic classification.</title>
        <authorList>
            <person name="Goeker M."/>
        </authorList>
    </citation>
    <scope>NUCLEOTIDE SEQUENCE [LARGE SCALE GENOMIC DNA]</scope>
    <source>
        <strain evidence="2 3">DSM 14823</strain>
    </source>
</reference>
<keyword evidence="3" id="KW-1185">Reference proteome</keyword>
<feature type="chain" id="PRO_5015421122" evidence="1">
    <location>
        <begin position="21"/>
        <end position="496"/>
    </location>
</feature>
<name>A0A2U1B6P7_9BACT</name>
<dbReference type="CDD" id="cd11577">
    <property type="entry name" value="GH71"/>
    <property type="match status" value="1"/>
</dbReference>
<protein>
    <submittedName>
        <fullName evidence="2">Glycosyl hydrolase family 71</fullName>
    </submittedName>
</protein>
<feature type="signal peptide" evidence="1">
    <location>
        <begin position="1"/>
        <end position="20"/>
    </location>
</feature>
<dbReference type="RefSeq" id="WP_116883312.1">
    <property type="nucleotide sequence ID" value="NZ_CABMMC010000006.1"/>
</dbReference>
<keyword evidence="1" id="KW-0732">Signal</keyword>
<dbReference type="OrthoDB" id="976137at2"/>
<dbReference type="InterPro" id="IPR005197">
    <property type="entry name" value="Glyco_hydro_71"/>
</dbReference>
<dbReference type="GO" id="GO:0051118">
    <property type="term" value="F:glucan endo-1,3-alpha-glucosidase activity"/>
    <property type="evidence" value="ECO:0007669"/>
    <property type="project" value="InterPro"/>
</dbReference>
<accession>A0A2U1B6P7</accession>
<dbReference type="AlphaFoldDB" id="A0A2U1B6P7"/>